<evidence type="ECO:0000313" key="3">
    <source>
        <dbReference type="Proteomes" id="UP001479290"/>
    </source>
</evidence>
<dbReference type="EMBL" id="JAWDJR010000021">
    <property type="protein sequence ID" value="KAK9955861.1"/>
    <property type="molecule type" value="Genomic_DNA"/>
</dbReference>
<evidence type="ECO:0000256" key="1">
    <source>
        <dbReference type="SAM" id="MobiDB-lite"/>
    </source>
</evidence>
<reference evidence="2 3" key="1">
    <citation type="submission" date="2024-05" db="EMBL/GenBank/DDBJ databases">
        <title>A high-quality chromosomal-level genome assembly of Topmouth culter (Culter alburnus).</title>
        <authorList>
            <person name="Zhao H."/>
        </authorList>
    </citation>
    <scope>NUCLEOTIDE SEQUENCE [LARGE SCALE GENOMIC DNA]</scope>
    <source>
        <strain evidence="2">CATC2023</strain>
        <tissue evidence="2">Muscle</tissue>
    </source>
</reference>
<comment type="caution">
    <text evidence="2">The sequence shown here is derived from an EMBL/GenBank/DDBJ whole genome shotgun (WGS) entry which is preliminary data.</text>
</comment>
<name>A0AAW1Z3F8_CULAL</name>
<feature type="non-terminal residue" evidence="2">
    <location>
        <position position="89"/>
    </location>
</feature>
<feature type="region of interest" description="Disordered" evidence="1">
    <location>
        <begin position="1"/>
        <end position="72"/>
    </location>
</feature>
<keyword evidence="3" id="KW-1185">Reference proteome</keyword>
<organism evidence="2 3">
    <name type="scientific">Culter alburnus</name>
    <name type="common">Topmouth culter</name>
    <dbReference type="NCBI Taxonomy" id="194366"/>
    <lineage>
        <taxon>Eukaryota</taxon>
        <taxon>Metazoa</taxon>
        <taxon>Chordata</taxon>
        <taxon>Craniata</taxon>
        <taxon>Vertebrata</taxon>
        <taxon>Euteleostomi</taxon>
        <taxon>Actinopterygii</taxon>
        <taxon>Neopterygii</taxon>
        <taxon>Teleostei</taxon>
        <taxon>Ostariophysi</taxon>
        <taxon>Cypriniformes</taxon>
        <taxon>Xenocyprididae</taxon>
        <taxon>Xenocypridinae</taxon>
        <taxon>Culter</taxon>
    </lineage>
</organism>
<proteinExistence type="predicted"/>
<dbReference type="Proteomes" id="UP001479290">
    <property type="component" value="Unassembled WGS sequence"/>
</dbReference>
<protein>
    <submittedName>
        <fullName evidence="2">Uncharacterized protein</fullName>
    </submittedName>
</protein>
<gene>
    <name evidence="2" type="ORF">ABG768_015708</name>
</gene>
<evidence type="ECO:0000313" key="2">
    <source>
        <dbReference type="EMBL" id="KAK9955861.1"/>
    </source>
</evidence>
<dbReference type="AlphaFoldDB" id="A0AAW1Z3F8"/>
<feature type="compositionally biased region" description="Polar residues" evidence="1">
    <location>
        <begin position="46"/>
        <end position="65"/>
    </location>
</feature>
<accession>A0AAW1Z3F8</accession>
<sequence length="89" mass="9233">MDARGNVNTDNDKSCTDCPSDKTPLQSGAWDTGPPTRATGAGTSTFTKASLSNVYTQHAESSESPPRQPIEHSAALILLPLCPGVPAPP</sequence>
<feature type="compositionally biased region" description="Low complexity" evidence="1">
    <location>
        <begin position="32"/>
        <end position="45"/>
    </location>
</feature>